<feature type="region of interest" description="Disordered" evidence="1">
    <location>
        <begin position="54"/>
        <end position="75"/>
    </location>
</feature>
<accession>A0ABS8VHJ2</accession>
<proteinExistence type="predicted"/>
<reference evidence="2 3" key="1">
    <citation type="journal article" date="2021" name="BMC Genomics">
        <title>Datura genome reveals duplications of psychoactive alkaloid biosynthetic genes and high mutation rate following tissue culture.</title>
        <authorList>
            <person name="Rajewski A."/>
            <person name="Carter-House D."/>
            <person name="Stajich J."/>
            <person name="Litt A."/>
        </authorList>
    </citation>
    <scope>NUCLEOTIDE SEQUENCE [LARGE SCALE GENOMIC DNA]</scope>
    <source>
        <strain evidence="2">AR-01</strain>
    </source>
</reference>
<sequence>MGGAYVKYGDLYFVFYSKRGIIKAPHMNGRKKGVGEQESSCTWWEASEETEITTKRSTSNMKKQKERRRKCKKRI</sequence>
<feature type="compositionally biased region" description="Basic residues" evidence="1">
    <location>
        <begin position="62"/>
        <end position="75"/>
    </location>
</feature>
<dbReference type="Proteomes" id="UP000823775">
    <property type="component" value="Unassembled WGS sequence"/>
</dbReference>
<name>A0ABS8VHJ2_DATST</name>
<organism evidence="2 3">
    <name type="scientific">Datura stramonium</name>
    <name type="common">Jimsonweed</name>
    <name type="synonym">Common thornapple</name>
    <dbReference type="NCBI Taxonomy" id="4076"/>
    <lineage>
        <taxon>Eukaryota</taxon>
        <taxon>Viridiplantae</taxon>
        <taxon>Streptophyta</taxon>
        <taxon>Embryophyta</taxon>
        <taxon>Tracheophyta</taxon>
        <taxon>Spermatophyta</taxon>
        <taxon>Magnoliopsida</taxon>
        <taxon>eudicotyledons</taxon>
        <taxon>Gunneridae</taxon>
        <taxon>Pentapetalae</taxon>
        <taxon>asterids</taxon>
        <taxon>lamiids</taxon>
        <taxon>Solanales</taxon>
        <taxon>Solanaceae</taxon>
        <taxon>Solanoideae</taxon>
        <taxon>Datureae</taxon>
        <taxon>Datura</taxon>
    </lineage>
</organism>
<evidence type="ECO:0000313" key="2">
    <source>
        <dbReference type="EMBL" id="MCD9645640.1"/>
    </source>
</evidence>
<gene>
    <name evidence="2" type="ORF">HAX54_034684</name>
</gene>
<keyword evidence="3" id="KW-1185">Reference proteome</keyword>
<evidence type="ECO:0000256" key="1">
    <source>
        <dbReference type="SAM" id="MobiDB-lite"/>
    </source>
</evidence>
<dbReference type="EMBL" id="JACEIK010004488">
    <property type="protein sequence ID" value="MCD9645640.1"/>
    <property type="molecule type" value="Genomic_DNA"/>
</dbReference>
<evidence type="ECO:0000313" key="3">
    <source>
        <dbReference type="Proteomes" id="UP000823775"/>
    </source>
</evidence>
<protein>
    <submittedName>
        <fullName evidence="2">Uncharacterized protein</fullName>
    </submittedName>
</protein>
<comment type="caution">
    <text evidence="2">The sequence shown here is derived from an EMBL/GenBank/DDBJ whole genome shotgun (WGS) entry which is preliminary data.</text>
</comment>